<dbReference type="Proteomes" id="UP000198517">
    <property type="component" value="Unassembled WGS sequence"/>
</dbReference>
<dbReference type="STRING" id="1071918.SAMN05421544_1079"/>
<evidence type="ECO:0000313" key="1">
    <source>
        <dbReference type="EMBL" id="SDE32547.1"/>
    </source>
</evidence>
<evidence type="ECO:0008006" key="3">
    <source>
        <dbReference type="Google" id="ProtNLM"/>
    </source>
</evidence>
<keyword evidence="2" id="KW-1185">Reference proteome</keyword>
<name>A0A1G7BZS4_9FLAO</name>
<dbReference type="AlphaFoldDB" id="A0A1G7BZS4"/>
<dbReference type="RefSeq" id="WP_092736408.1">
    <property type="nucleotide sequence ID" value="NZ_FNAS01000007.1"/>
</dbReference>
<accession>A0A1G7BZS4</accession>
<sequence>MKKILPKIIYFFIMPCSKATLRMERDHAGELSWIKKLRLKLHLSVCDFCVRYYKKLETLDRLMTESQKNEKIQKFKPTEIQLFIEKIKNKIKK</sequence>
<dbReference type="EMBL" id="FNAS01000007">
    <property type="protein sequence ID" value="SDE32547.1"/>
    <property type="molecule type" value="Genomic_DNA"/>
</dbReference>
<proteinExistence type="predicted"/>
<gene>
    <name evidence="1" type="ORF">SAMN05421544_1079</name>
</gene>
<organism evidence="1 2">
    <name type="scientific">Riemerella columbipharyngis</name>
    <dbReference type="NCBI Taxonomy" id="1071918"/>
    <lineage>
        <taxon>Bacteria</taxon>
        <taxon>Pseudomonadati</taxon>
        <taxon>Bacteroidota</taxon>
        <taxon>Flavobacteriia</taxon>
        <taxon>Flavobacteriales</taxon>
        <taxon>Weeksellaceae</taxon>
        <taxon>Riemerella</taxon>
    </lineage>
</organism>
<protein>
    <recommendedName>
        <fullName evidence="3">Zinc-finger</fullName>
    </recommendedName>
</protein>
<reference evidence="1 2" key="1">
    <citation type="submission" date="2016-10" db="EMBL/GenBank/DDBJ databases">
        <authorList>
            <person name="de Groot N.N."/>
        </authorList>
    </citation>
    <scope>NUCLEOTIDE SEQUENCE [LARGE SCALE GENOMIC DNA]</scope>
    <source>
        <strain evidence="1 2">DSM 24015</strain>
    </source>
</reference>
<dbReference type="OrthoDB" id="886726at2"/>
<evidence type="ECO:0000313" key="2">
    <source>
        <dbReference type="Proteomes" id="UP000198517"/>
    </source>
</evidence>